<protein>
    <submittedName>
        <fullName evidence="1">Uncharacterized protein</fullName>
    </submittedName>
</protein>
<proteinExistence type="predicted"/>
<name>A0A2P9AFQ4_9HYPH</name>
<accession>A0A2P9AFQ4</accession>
<dbReference type="Proteomes" id="UP000245698">
    <property type="component" value="Unassembled WGS sequence"/>
</dbReference>
<evidence type="ECO:0000313" key="2">
    <source>
        <dbReference type="Proteomes" id="UP000245698"/>
    </source>
</evidence>
<reference evidence="2" key="1">
    <citation type="submission" date="2016-12" db="EMBL/GenBank/DDBJ databases">
        <authorList>
            <person name="Brunel B."/>
        </authorList>
    </citation>
    <scope>NUCLEOTIDE SEQUENCE [LARGE SCALE GENOMIC DNA]</scope>
</reference>
<dbReference type="EMBL" id="FUIG01000018">
    <property type="protein sequence ID" value="SJM29967.1"/>
    <property type="molecule type" value="Genomic_DNA"/>
</dbReference>
<dbReference type="RefSeq" id="WP_123147524.1">
    <property type="nucleotide sequence ID" value="NZ_FUIG01000018.1"/>
</dbReference>
<evidence type="ECO:0000313" key="1">
    <source>
        <dbReference type="EMBL" id="SJM29967.1"/>
    </source>
</evidence>
<gene>
    <name evidence="1" type="ORF">BQ8482_120022</name>
</gene>
<organism evidence="1 2">
    <name type="scientific">Mesorhizobium delmotii</name>
    <dbReference type="NCBI Taxonomy" id="1631247"/>
    <lineage>
        <taxon>Bacteria</taxon>
        <taxon>Pseudomonadati</taxon>
        <taxon>Pseudomonadota</taxon>
        <taxon>Alphaproteobacteria</taxon>
        <taxon>Hyphomicrobiales</taxon>
        <taxon>Phyllobacteriaceae</taxon>
        <taxon>Mesorhizobium</taxon>
    </lineage>
</organism>
<sequence>MTPYGVFIFAKTYRLNADVLVVPQIGPSLSDHPRRFLYFQALENYLRCFLLLLGKTPDEVREYQHRFGKMLDESKRLGLVVPKAVEKFIHSRRLSNDYTRIRYDFKLDDPEDPTRQPPPCNKCSMRSGCSNRPVGRAVEAADPEFITMGDLKLFKISFGQCKAVIQAVPAQHLRERPVVIGCFAWLAGIPNPTR</sequence>
<keyword evidence="2" id="KW-1185">Reference proteome</keyword>
<dbReference type="AlphaFoldDB" id="A0A2P9AFQ4"/>